<protein>
    <recommendedName>
        <fullName evidence="4 14">3-oxoacyl-[acyl-carrier-protein] synthase 2</fullName>
        <ecNumber evidence="3 14">2.3.1.179</ecNumber>
    </recommendedName>
</protein>
<dbReference type="Pfam" id="PF00109">
    <property type="entry name" value="ketoacyl-synt"/>
    <property type="match status" value="1"/>
</dbReference>
<evidence type="ECO:0000256" key="4">
    <source>
        <dbReference type="ARBA" id="ARBA00014657"/>
    </source>
</evidence>
<dbReference type="SUPFAM" id="SSF53901">
    <property type="entry name" value="Thiolase-like"/>
    <property type="match status" value="2"/>
</dbReference>
<keyword evidence="5 14" id="KW-0444">Lipid biosynthesis</keyword>
<gene>
    <name evidence="17" type="ORF">BXT84_11730</name>
</gene>
<dbReference type="PANTHER" id="PTHR11712:SF336">
    <property type="entry name" value="3-OXOACYL-[ACYL-CARRIER-PROTEIN] SYNTHASE, MITOCHONDRIAL"/>
    <property type="match status" value="1"/>
</dbReference>
<dbReference type="SMART" id="SM00825">
    <property type="entry name" value="PKS_KS"/>
    <property type="match status" value="1"/>
</dbReference>
<keyword evidence="10 14" id="KW-0012">Acyltransferase</keyword>
<evidence type="ECO:0000313" key="17">
    <source>
        <dbReference type="EMBL" id="AUW94529.1"/>
    </source>
</evidence>
<dbReference type="NCBIfam" id="TIGR03150">
    <property type="entry name" value="fabF"/>
    <property type="match status" value="1"/>
</dbReference>
<dbReference type="EMBL" id="CP019454">
    <property type="protein sequence ID" value="AUW94529.1"/>
    <property type="molecule type" value="Genomic_DNA"/>
</dbReference>
<evidence type="ECO:0000313" key="18">
    <source>
        <dbReference type="Proteomes" id="UP000325292"/>
    </source>
</evidence>
<dbReference type="InterPro" id="IPR014031">
    <property type="entry name" value="Ketoacyl_synth_C"/>
</dbReference>
<keyword evidence="8" id="KW-0443">Lipid metabolism</keyword>
<dbReference type="NCBIfam" id="NF005589">
    <property type="entry name" value="PRK07314.1"/>
    <property type="match status" value="1"/>
</dbReference>
<evidence type="ECO:0000256" key="10">
    <source>
        <dbReference type="ARBA" id="ARBA00023315"/>
    </source>
</evidence>
<evidence type="ECO:0000256" key="9">
    <source>
        <dbReference type="ARBA" id="ARBA00023160"/>
    </source>
</evidence>
<evidence type="ECO:0000256" key="6">
    <source>
        <dbReference type="ARBA" id="ARBA00022679"/>
    </source>
</evidence>
<dbReference type="Pfam" id="PF02801">
    <property type="entry name" value="Ketoacyl-synt_C"/>
    <property type="match status" value="1"/>
</dbReference>
<dbReference type="CDD" id="cd00834">
    <property type="entry name" value="KAS_I_II"/>
    <property type="match status" value="1"/>
</dbReference>
<dbReference type="InterPro" id="IPR018201">
    <property type="entry name" value="Ketoacyl_synth_AS"/>
</dbReference>
<keyword evidence="7" id="KW-0276">Fatty acid metabolism</keyword>
<dbReference type="PROSITE" id="PS00606">
    <property type="entry name" value="KS3_1"/>
    <property type="match status" value="1"/>
</dbReference>
<comment type="catalytic activity">
    <reaction evidence="13 14">
        <text>a fatty acyl-[ACP] + malonyl-[ACP] + H(+) = a 3-oxoacyl-[ACP] + holo-[ACP] + CO2</text>
        <dbReference type="Rhea" id="RHEA:22836"/>
        <dbReference type="Rhea" id="RHEA-COMP:9623"/>
        <dbReference type="Rhea" id="RHEA-COMP:9685"/>
        <dbReference type="Rhea" id="RHEA-COMP:9916"/>
        <dbReference type="Rhea" id="RHEA-COMP:14125"/>
        <dbReference type="ChEBI" id="CHEBI:15378"/>
        <dbReference type="ChEBI" id="CHEBI:16526"/>
        <dbReference type="ChEBI" id="CHEBI:64479"/>
        <dbReference type="ChEBI" id="CHEBI:78449"/>
        <dbReference type="ChEBI" id="CHEBI:78776"/>
        <dbReference type="ChEBI" id="CHEBI:138651"/>
    </reaction>
</comment>
<evidence type="ECO:0000256" key="15">
    <source>
        <dbReference type="RuleBase" id="RU003694"/>
    </source>
</evidence>
<evidence type="ECO:0000256" key="7">
    <source>
        <dbReference type="ARBA" id="ARBA00022832"/>
    </source>
</evidence>
<dbReference type="Proteomes" id="UP000325292">
    <property type="component" value="Chromosome"/>
</dbReference>
<accession>A0ABM6RT59</accession>
<comment type="catalytic activity">
    <reaction evidence="12 14">
        <text>(9Z)-hexadecenoyl-[ACP] + malonyl-[ACP] + H(+) = 3-oxo-(11Z)-octadecenoyl-[ACP] + holo-[ACP] + CO2</text>
        <dbReference type="Rhea" id="RHEA:55040"/>
        <dbReference type="Rhea" id="RHEA-COMP:9623"/>
        <dbReference type="Rhea" id="RHEA-COMP:9685"/>
        <dbReference type="Rhea" id="RHEA-COMP:10800"/>
        <dbReference type="Rhea" id="RHEA-COMP:14074"/>
        <dbReference type="ChEBI" id="CHEBI:15378"/>
        <dbReference type="ChEBI" id="CHEBI:16526"/>
        <dbReference type="ChEBI" id="CHEBI:64479"/>
        <dbReference type="ChEBI" id="CHEBI:78449"/>
        <dbReference type="ChEBI" id="CHEBI:83989"/>
        <dbReference type="ChEBI" id="CHEBI:138538"/>
        <dbReference type="EC" id="2.3.1.179"/>
    </reaction>
</comment>
<evidence type="ECO:0000256" key="1">
    <source>
        <dbReference type="ARBA" id="ARBA00005194"/>
    </source>
</evidence>
<keyword evidence="6 14" id="KW-0808">Transferase</keyword>
<dbReference type="PROSITE" id="PS52004">
    <property type="entry name" value="KS3_2"/>
    <property type="match status" value="1"/>
</dbReference>
<evidence type="ECO:0000256" key="14">
    <source>
        <dbReference type="PIRNR" id="PIRNR000447"/>
    </source>
</evidence>
<dbReference type="NCBIfam" id="NF004970">
    <property type="entry name" value="PRK06333.1"/>
    <property type="match status" value="1"/>
</dbReference>
<evidence type="ECO:0000259" key="16">
    <source>
        <dbReference type="PROSITE" id="PS52004"/>
    </source>
</evidence>
<evidence type="ECO:0000256" key="8">
    <source>
        <dbReference type="ARBA" id="ARBA00023098"/>
    </source>
</evidence>
<sequence length="412" mass="43716">MQRERVVVTGMGVVSPVGSTLETLWAGLISGQSGVGPVTRFDASDFPTRIAAEVHDFDPLKYVEKKEARHMDRFVQMAVAAAQDAYDDAELHDVDPERSGVAAGTGIGGMETLTEQHEILLTKGPGRVSPFFIPKMIANIAGAQVAMRFNLQGPNVTLVTACASSGSAIGDALRAIQYGEADVMLAGGSEAVLLPIAFAGFCAMKAMSTRNDDPVHASRPFDKERDGFVMGEGAGFLVLESLSHAKARNARIYAELVGYGRSADAFHVVEPHPEGRGAAQAMRRALRDADIDPNAVDYINAHGTSTQKGDLAETLAIKEVFGEQAYRLAVSSTKSVTGHLLGAAGAVELIASILAIKHQTVPPTVNLMEPSDDCDLNYVPNTPQQRPVHVVMSNAFGFGGQNAAIVAREYVS</sequence>
<dbReference type="InterPro" id="IPR000794">
    <property type="entry name" value="Beta-ketoacyl_synthase"/>
</dbReference>
<name>A0ABM6RT59_9FIRM</name>
<evidence type="ECO:0000256" key="5">
    <source>
        <dbReference type="ARBA" id="ARBA00022516"/>
    </source>
</evidence>
<dbReference type="PIRSF" id="PIRSF000447">
    <property type="entry name" value="KAS_II"/>
    <property type="match status" value="1"/>
</dbReference>
<comment type="function">
    <text evidence="11 14">Involved in the type II fatty acid elongation cycle. Catalyzes the elongation of a wide range of acyl-ACP by the addition of two carbons from malonyl-ACP to an acyl acceptor. Can efficiently catalyze the conversion of palmitoleoyl-ACP (cis-hexadec-9-enoyl-ACP) to cis-vaccenoyl-ACP (cis-octadec-11-enoyl-ACP), an essential step in the thermal regulation of fatty acid composition.</text>
</comment>
<organism evidence="17 18">
    <name type="scientific">Sulfobacillus thermotolerans</name>
    <dbReference type="NCBI Taxonomy" id="338644"/>
    <lineage>
        <taxon>Bacteria</taxon>
        <taxon>Bacillati</taxon>
        <taxon>Bacillota</taxon>
        <taxon>Clostridia</taxon>
        <taxon>Eubacteriales</taxon>
        <taxon>Clostridiales Family XVII. Incertae Sedis</taxon>
        <taxon>Sulfobacillus</taxon>
    </lineage>
</organism>
<dbReference type="EC" id="2.3.1.179" evidence="3 14"/>
<dbReference type="InterPro" id="IPR014030">
    <property type="entry name" value="Ketoacyl_synth_N"/>
</dbReference>
<dbReference type="PANTHER" id="PTHR11712">
    <property type="entry name" value="POLYKETIDE SYNTHASE-RELATED"/>
    <property type="match status" value="1"/>
</dbReference>
<dbReference type="InterPro" id="IPR020841">
    <property type="entry name" value="PKS_Beta-ketoAc_synthase_dom"/>
</dbReference>
<comment type="similarity">
    <text evidence="2 14 15">Belongs to the thiolase-like superfamily. Beta-ketoacyl-ACP synthases family.</text>
</comment>
<proteinExistence type="inferred from homology"/>
<keyword evidence="9 14" id="KW-0275">Fatty acid biosynthesis</keyword>
<evidence type="ECO:0000256" key="11">
    <source>
        <dbReference type="ARBA" id="ARBA00024006"/>
    </source>
</evidence>
<dbReference type="Gene3D" id="3.40.47.10">
    <property type="match status" value="1"/>
</dbReference>
<evidence type="ECO:0000256" key="3">
    <source>
        <dbReference type="ARBA" id="ARBA00012356"/>
    </source>
</evidence>
<comment type="pathway">
    <text evidence="1 14">Lipid metabolism; fatty acid biosynthesis.</text>
</comment>
<feature type="domain" description="Ketosynthase family 3 (KS3)" evidence="16">
    <location>
        <begin position="3"/>
        <end position="409"/>
    </location>
</feature>
<evidence type="ECO:0000256" key="13">
    <source>
        <dbReference type="ARBA" id="ARBA00047659"/>
    </source>
</evidence>
<dbReference type="InterPro" id="IPR017568">
    <property type="entry name" value="3-oxoacyl-ACP_synth-2"/>
</dbReference>
<keyword evidence="18" id="KW-1185">Reference proteome</keyword>
<dbReference type="InterPro" id="IPR016039">
    <property type="entry name" value="Thiolase-like"/>
</dbReference>
<evidence type="ECO:0000256" key="12">
    <source>
        <dbReference type="ARBA" id="ARBA00047318"/>
    </source>
</evidence>
<evidence type="ECO:0000256" key="2">
    <source>
        <dbReference type="ARBA" id="ARBA00008467"/>
    </source>
</evidence>
<reference evidence="17 18" key="1">
    <citation type="journal article" date="2019" name="Sci. Rep.">
        <title>Sulfobacillus thermotolerans: new insights into resistance and metabolic capacities of acidophilic chemolithotrophs.</title>
        <authorList>
            <person name="Panyushkina A.E."/>
            <person name="Babenko V.V."/>
            <person name="Nikitina A.S."/>
            <person name="Selezneva O.V."/>
            <person name="Tsaplina I.A."/>
            <person name="Letarova M.A."/>
            <person name="Kostryukova E.S."/>
            <person name="Letarov A.V."/>
        </authorList>
    </citation>
    <scope>NUCLEOTIDE SEQUENCE [LARGE SCALE GENOMIC DNA]</scope>
    <source>
        <strain evidence="17 18">Kr1</strain>
    </source>
</reference>